<sequence length="223" mass="26337">MNKKSNDISNIIAYPGFNSHVYKDYITTYMPAIKIFIKKKKRYSLDFLKFFFIFSFLIWVLQCFSNRYSFGSWNYKNDSKNLLNLGAKRLLAEKVYKIGQEREELKFCEQQCKVETELEQINGQKEIEDYLRVEQESEIESKQEDKEVKYNEKTSGKYNNISKVFSLSFASILSFSSFLLSIIDSYLSEPEIQRIYIICINLSIIIFSVLLAIEEFKIKHKGN</sequence>
<evidence type="ECO:0000256" key="1">
    <source>
        <dbReference type="SAM" id="Phobius"/>
    </source>
</evidence>
<keyword evidence="1" id="KW-1133">Transmembrane helix</keyword>
<dbReference type="KEGG" id="prel:PRELSG_0021600"/>
<keyword evidence="1" id="KW-0472">Membrane</keyword>
<dbReference type="VEuPathDB" id="PlasmoDB:PRELSG_0021600"/>
<keyword evidence="3" id="KW-1185">Reference proteome</keyword>
<feature type="transmembrane region" description="Helical" evidence="1">
    <location>
        <begin position="164"/>
        <end position="183"/>
    </location>
</feature>
<protein>
    <submittedName>
        <fullName evidence="2">Fam-h protein</fullName>
    </submittedName>
</protein>
<evidence type="ECO:0000313" key="3">
    <source>
        <dbReference type="Proteomes" id="UP000220158"/>
    </source>
</evidence>
<evidence type="ECO:0000313" key="2">
    <source>
        <dbReference type="EMBL" id="CRG84374.1"/>
    </source>
</evidence>
<feature type="transmembrane region" description="Helical" evidence="1">
    <location>
        <begin position="195"/>
        <end position="213"/>
    </location>
</feature>
<name>A0A1J1GJZ9_PLARL</name>
<dbReference type="GeneID" id="39734143"/>
<dbReference type="RefSeq" id="XP_028531083.1">
    <property type="nucleotide sequence ID" value="XM_028679893.1"/>
</dbReference>
<feature type="transmembrane region" description="Helical" evidence="1">
    <location>
        <begin position="47"/>
        <end position="64"/>
    </location>
</feature>
<gene>
    <name evidence="2" type="ORF">PRELSG_0021600</name>
</gene>
<dbReference type="Proteomes" id="UP000220158">
    <property type="component" value="Unassembled WGS sequence"/>
</dbReference>
<reference evidence="2 3" key="1">
    <citation type="submission" date="2015-04" db="EMBL/GenBank/DDBJ databases">
        <authorList>
            <consortium name="Pathogen Informatics"/>
        </authorList>
    </citation>
    <scope>NUCLEOTIDE SEQUENCE [LARGE SCALE GENOMIC DNA]</scope>
    <source>
        <strain evidence="2 3">SGS1</strain>
    </source>
</reference>
<accession>A0A1J1GJZ9</accession>
<dbReference type="EMBL" id="CVMU01000098">
    <property type="protein sequence ID" value="CRG84374.1"/>
    <property type="molecule type" value="Genomic_DNA"/>
</dbReference>
<proteinExistence type="predicted"/>
<keyword evidence="1" id="KW-0812">Transmembrane</keyword>
<dbReference type="AlphaFoldDB" id="A0A1J1GJZ9"/>
<organism evidence="2 3">
    <name type="scientific">Plasmodium relictum</name>
    <dbReference type="NCBI Taxonomy" id="85471"/>
    <lineage>
        <taxon>Eukaryota</taxon>
        <taxon>Sar</taxon>
        <taxon>Alveolata</taxon>
        <taxon>Apicomplexa</taxon>
        <taxon>Aconoidasida</taxon>
        <taxon>Haemosporida</taxon>
        <taxon>Plasmodiidae</taxon>
        <taxon>Plasmodium</taxon>
        <taxon>Plasmodium (Haemamoeba)</taxon>
    </lineage>
</organism>